<evidence type="ECO:0000313" key="1">
    <source>
        <dbReference type="EMBL" id="KAK3788904.1"/>
    </source>
</evidence>
<dbReference type="Proteomes" id="UP001283361">
    <property type="component" value="Unassembled WGS sequence"/>
</dbReference>
<reference evidence="1" key="1">
    <citation type="journal article" date="2023" name="G3 (Bethesda)">
        <title>A reference genome for the long-term kleptoplast-retaining sea slug Elysia crispata morphotype clarki.</title>
        <authorList>
            <person name="Eastman K.E."/>
            <person name="Pendleton A.L."/>
            <person name="Shaikh M.A."/>
            <person name="Suttiyut T."/>
            <person name="Ogas R."/>
            <person name="Tomko P."/>
            <person name="Gavelis G."/>
            <person name="Widhalm J.R."/>
            <person name="Wisecaver J.H."/>
        </authorList>
    </citation>
    <scope>NUCLEOTIDE SEQUENCE</scope>
    <source>
        <strain evidence="1">ECLA1</strain>
    </source>
</reference>
<evidence type="ECO:0000313" key="2">
    <source>
        <dbReference type="Proteomes" id="UP001283361"/>
    </source>
</evidence>
<gene>
    <name evidence="1" type="ORF">RRG08_010154</name>
</gene>
<proteinExistence type="predicted"/>
<name>A0AAE1AJD5_9GAST</name>
<dbReference type="AlphaFoldDB" id="A0AAE1AJD5"/>
<comment type="caution">
    <text evidence="1">The sequence shown here is derived from an EMBL/GenBank/DDBJ whole genome shotgun (WGS) entry which is preliminary data.</text>
</comment>
<keyword evidence="2" id="KW-1185">Reference proteome</keyword>
<dbReference type="EMBL" id="JAWDGP010001711">
    <property type="protein sequence ID" value="KAK3788904.1"/>
    <property type="molecule type" value="Genomic_DNA"/>
</dbReference>
<accession>A0AAE1AJD5</accession>
<protein>
    <submittedName>
        <fullName evidence="1">Uncharacterized protein</fullName>
    </submittedName>
</protein>
<organism evidence="1 2">
    <name type="scientific">Elysia crispata</name>
    <name type="common">lettuce slug</name>
    <dbReference type="NCBI Taxonomy" id="231223"/>
    <lineage>
        <taxon>Eukaryota</taxon>
        <taxon>Metazoa</taxon>
        <taxon>Spiralia</taxon>
        <taxon>Lophotrochozoa</taxon>
        <taxon>Mollusca</taxon>
        <taxon>Gastropoda</taxon>
        <taxon>Heterobranchia</taxon>
        <taxon>Euthyneura</taxon>
        <taxon>Panpulmonata</taxon>
        <taxon>Sacoglossa</taxon>
        <taxon>Placobranchoidea</taxon>
        <taxon>Plakobranchidae</taxon>
        <taxon>Elysia</taxon>
    </lineage>
</organism>
<sequence length="249" mass="27660">MPIASGSFVIGEATCFRMMITNALAGVDDCCLLVAPSPRLWRLEQDKILSLVKSIKPILEQQAQFDKKQAFWTHGASSTFGITISARSNVNLRLKLGGYVISPVTSPSPQRIPSGFLPFKSKSIRRSLSLNLFTNPAAAGQPCRAITLRRSRFHPPWIDCDVCNASQRPHYSTSVRISSYRPPPWIDCDVCNASQRPHYSTSVRISSYRPPPFPRLISACNASQRPHYSTSVRISSYRPPPFPRLISAG</sequence>